<dbReference type="GO" id="GO:0006412">
    <property type="term" value="P:translation"/>
    <property type="evidence" value="ECO:0007669"/>
    <property type="project" value="InterPro"/>
</dbReference>
<comment type="caution">
    <text evidence="3">The sequence shown here is derived from an EMBL/GenBank/DDBJ whole genome shotgun (WGS) entry which is preliminary data.</text>
</comment>
<dbReference type="Proteomes" id="UP000815260">
    <property type="component" value="Chromosome 3D"/>
</dbReference>
<feature type="region of interest" description="Disordered" evidence="1">
    <location>
        <begin position="1"/>
        <end position="148"/>
    </location>
</feature>
<dbReference type="Pfam" id="PF03719">
    <property type="entry name" value="Ribosomal_S5_C"/>
    <property type="match status" value="1"/>
</dbReference>
<reference evidence="3" key="1">
    <citation type="journal article" date="2017" name="Gigascience">
        <title>The first near-complete assembly of the hexaploid bread wheat genome, Triticum aestivum.</title>
        <authorList>
            <person name="Zimin A.V."/>
            <person name="Puiu D."/>
            <person name="Hall R."/>
            <person name="Kingan S."/>
            <person name="Clavijo B.J."/>
            <person name="Salzberg S.L."/>
        </authorList>
    </citation>
    <scope>NUCLEOTIDE SEQUENCE</scope>
    <source>
        <tissue evidence="3">Leaf</tissue>
    </source>
</reference>
<dbReference type="GO" id="GO:0005840">
    <property type="term" value="C:ribosome"/>
    <property type="evidence" value="ECO:0007669"/>
    <property type="project" value="InterPro"/>
</dbReference>
<evidence type="ECO:0000313" key="3">
    <source>
        <dbReference type="EMBL" id="KAF7038363.1"/>
    </source>
</evidence>
<accession>A0A9R1G1D0</accession>
<proteinExistence type="predicted"/>
<protein>
    <recommendedName>
        <fullName evidence="2">Small ribosomal subunit protein uS5 C-terminal domain-containing protein</fullName>
    </recommendedName>
</protein>
<dbReference type="InterPro" id="IPR020568">
    <property type="entry name" value="Ribosomal_Su5_D2-typ_SF"/>
</dbReference>
<name>A0A9R1G1D0_WHEAT</name>
<reference evidence="3" key="2">
    <citation type="submission" date="2020-03" db="EMBL/GenBank/DDBJ databases">
        <title>The second near-complete assembly of the hexaploid bread wheat (Triticum aestivum) genome.</title>
        <authorList>
            <person name="Zimin A.V."/>
            <person name="Puiu D."/>
            <person name="Shumante A."/>
            <person name="Alonge M."/>
            <person name="Salzberg S.L."/>
        </authorList>
    </citation>
    <scope>NUCLEOTIDE SEQUENCE</scope>
    <source>
        <tissue evidence="3">Leaf</tissue>
    </source>
</reference>
<dbReference type="InterPro" id="IPR005324">
    <property type="entry name" value="Ribosomal_uS5_C"/>
</dbReference>
<feature type="compositionally biased region" description="Basic residues" evidence="1">
    <location>
        <begin position="1"/>
        <end position="35"/>
    </location>
</feature>
<dbReference type="AlphaFoldDB" id="A0A9R1G1D0"/>
<sequence>GGPRRRAWWRPRRRARRVRPRLRARRARGPWRAPRRSSWPPPGGGEVGARHQARPPRQGGPLHQDGGALPPLAPHQGAPDRGAALPGAQGRGDEDHPRAEADPRRPADPLQGVRRRRRQQRPRRARRQVRQGGGHGHPRRHHPRQALHRARQEGLLGEQDRPAPHRALQGHRQVRLCHRAHGARPEGFRDRRRARPKKVLQFAGIDDVFTSSRGSTKTLGNFVKATFDCLMKTYGFLTPDFWRETTFTKAPYQEFTDILVKPTKALMLDAPAEKIEA</sequence>
<gene>
    <name evidence="3" type="ORF">CFC21_048558</name>
</gene>
<evidence type="ECO:0000259" key="2">
    <source>
        <dbReference type="Pfam" id="PF03719"/>
    </source>
</evidence>
<dbReference type="GO" id="GO:0003735">
    <property type="term" value="F:structural constituent of ribosome"/>
    <property type="evidence" value="ECO:0007669"/>
    <property type="project" value="InterPro"/>
</dbReference>
<feature type="non-terminal residue" evidence="3">
    <location>
        <position position="1"/>
    </location>
</feature>
<feature type="compositionally biased region" description="Basic residues" evidence="1">
    <location>
        <begin position="113"/>
        <end position="129"/>
    </location>
</feature>
<dbReference type="Gene3D" id="3.30.230.10">
    <property type="match status" value="1"/>
</dbReference>
<dbReference type="OrthoDB" id="10253125at2759"/>
<dbReference type="EMBL" id="CM022219">
    <property type="protein sequence ID" value="KAF7038363.1"/>
    <property type="molecule type" value="Genomic_DNA"/>
</dbReference>
<evidence type="ECO:0000256" key="1">
    <source>
        <dbReference type="SAM" id="MobiDB-lite"/>
    </source>
</evidence>
<dbReference type="SUPFAM" id="SSF54211">
    <property type="entry name" value="Ribosomal protein S5 domain 2-like"/>
    <property type="match status" value="1"/>
</dbReference>
<feature type="compositionally biased region" description="Basic and acidic residues" evidence="1">
    <location>
        <begin position="91"/>
        <end position="107"/>
    </location>
</feature>
<feature type="compositionally biased region" description="Basic residues" evidence="1">
    <location>
        <begin position="136"/>
        <end position="148"/>
    </location>
</feature>
<organism evidence="3">
    <name type="scientific">Triticum aestivum</name>
    <name type="common">Wheat</name>
    <dbReference type="NCBI Taxonomy" id="4565"/>
    <lineage>
        <taxon>Eukaryota</taxon>
        <taxon>Viridiplantae</taxon>
        <taxon>Streptophyta</taxon>
        <taxon>Embryophyta</taxon>
        <taxon>Tracheophyta</taxon>
        <taxon>Spermatophyta</taxon>
        <taxon>Magnoliopsida</taxon>
        <taxon>Liliopsida</taxon>
        <taxon>Poales</taxon>
        <taxon>Poaceae</taxon>
        <taxon>BOP clade</taxon>
        <taxon>Pooideae</taxon>
        <taxon>Triticodae</taxon>
        <taxon>Triticeae</taxon>
        <taxon>Triticinae</taxon>
        <taxon>Triticum</taxon>
    </lineage>
</organism>
<feature type="domain" description="Small ribosomal subunit protein uS5 C-terminal" evidence="2">
    <location>
        <begin position="193"/>
        <end position="243"/>
    </location>
</feature>
<dbReference type="InterPro" id="IPR014721">
    <property type="entry name" value="Ribsml_uS5_D2-typ_fold_subgr"/>
</dbReference>